<evidence type="ECO:0000313" key="2">
    <source>
        <dbReference type="Proteomes" id="UP001211006"/>
    </source>
</evidence>
<proteinExistence type="predicted"/>
<gene>
    <name evidence="1" type="ORF">PND83_13180</name>
</gene>
<protein>
    <submittedName>
        <fullName evidence="1">Uncharacterized protein</fullName>
    </submittedName>
</protein>
<dbReference type="Proteomes" id="UP001211006">
    <property type="component" value="Unassembled WGS sequence"/>
</dbReference>
<evidence type="ECO:0000313" key="1">
    <source>
        <dbReference type="EMBL" id="MDB7906936.1"/>
    </source>
</evidence>
<organism evidence="1 2">
    <name type="scientific">Flavonifractor plautii</name>
    <name type="common">Fusobacterium plautii</name>
    <dbReference type="NCBI Taxonomy" id="292800"/>
    <lineage>
        <taxon>Bacteria</taxon>
        <taxon>Bacillati</taxon>
        <taxon>Bacillota</taxon>
        <taxon>Clostridia</taxon>
        <taxon>Eubacteriales</taxon>
        <taxon>Oscillospiraceae</taxon>
        <taxon>Flavonifractor</taxon>
    </lineage>
</organism>
<name>A0AAW6C7T7_FLAPL</name>
<dbReference type="EMBL" id="JAQLWO010000014">
    <property type="protein sequence ID" value="MDB7906936.1"/>
    <property type="molecule type" value="Genomic_DNA"/>
</dbReference>
<sequence>MTRKSPYPTRADYPALIENAKPALSKLLEAASYERRIAVLNECSLDVVNTVCTIMVLGRHSLYLRRKKPFNAPDAVFVRWAADLWTLREQDKAGDIRYLCGKTDLREYLSRGLQLLRIDLTEGGTYAREAR</sequence>
<accession>A0AAW6C7T7</accession>
<comment type="caution">
    <text evidence="1">The sequence shown here is derived from an EMBL/GenBank/DDBJ whole genome shotgun (WGS) entry which is preliminary data.</text>
</comment>
<reference evidence="1" key="1">
    <citation type="submission" date="2023-01" db="EMBL/GenBank/DDBJ databases">
        <title>Human gut microbiome strain richness.</title>
        <authorList>
            <person name="Chen-Liaw A."/>
        </authorList>
    </citation>
    <scope>NUCLEOTIDE SEQUENCE</scope>
    <source>
        <strain evidence="1">2225st1_A6_2225SCRN_200828</strain>
    </source>
</reference>
<dbReference type="RefSeq" id="WP_256264073.1">
    <property type="nucleotide sequence ID" value="NZ_JAQLWN010000017.1"/>
</dbReference>
<dbReference type="AlphaFoldDB" id="A0AAW6C7T7"/>